<evidence type="ECO:0000256" key="2">
    <source>
        <dbReference type="ARBA" id="ARBA00001936"/>
    </source>
</evidence>
<comment type="cofactor">
    <cofactor evidence="3">
        <name>Mg(2+)</name>
        <dbReference type="ChEBI" id="CHEBI:18420"/>
    </cofactor>
</comment>
<sequence length="593" mass="64706">MASVDELGLMAEKLRIDSMRSTTAAGSGHPTSCMSAAEIMSTLFFHELGEEDEFILSKGHAAPILWSAYAEAGFVPLEELETLREITSRLEGHPTPRMPLIRVATGSLGQGLAAGAGMALAKRLAGDSGRVYVLMGDGEVAEGSVWETANTAAYYGLGGLCAIIDVNRLGQSGPTMHGHDTEAYARKLEAFGWEAAQVDGHRVEELLAAFRDARKSRGPFAIVARTFKGRGVSFLEDKEGWHGKALNREQLGRALAEIGEVGISLPSKVRYRRPPPFEFVDFIGDDYEMGDRVSTRKAFGNALVKIGKVDERVVVVDADVRNSTMTEAFCKEFPDRCFQAFIAEQNMVGMAIGFSAMGFVPVISTFATFLTRAHDFIRMAQYSRSNIKFVGSHVGVSIGQDGPSQMGLEDLPMFLSMPDSIVLYPSDAVSTEGLMREMMRFEGIAYLRTTRGETPVVYGGEEEFPLGGFKVLKRSDNDDALVISAGITLNEALTAYEILREKGISIRVIDLYSIKPFDSAGLVKNAQECKERAMVVEDHYCYGIASYISEALEHIRKLCISGIPRSGSPQELMEEYGIVASSIVQLAESIIKD</sequence>
<comment type="cofactor">
    <cofactor evidence="1">
        <name>Ca(2+)</name>
        <dbReference type="ChEBI" id="CHEBI:29108"/>
    </cofactor>
</comment>
<dbReference type="Proteomes" id="UP001215956">
    <property type="component" value="Unassembled WGS sequence"/>
</dbReference>
<dbReference type="NCBIfam" id="NF004559">
    <property type="entry name" value="PRK05899.2-5"/>
    <property type="match status" value="1"/>
</dbReference>
<comment type="similarity">
    <text evidence="5">Belongs to the transketolase family.</text>
</comment>
<name>A0ABT5XEL0_9EURY</name>
<keyword evidence="11" id="KW-0472">Membrane</keyword>
<evidence type="ECO:0000313" key="14">
    <source>
        <dbReference type="Proteomes" id="UP001215956"/>
    </source>
</evidence>
<evidence type="ECO:0000256" key="8">
    <source>
        <dbReference type="ARBA" id="ARBA00022723"/>
    </source>
</evidence>
<keyword evidence="14" id="KW-1185">Reference proteome</keyword>
<keyword evidence="7 13" id="KW-0808">Transferase</keyword>
<dbReference type="EC" id="2.2.1.1" evidence="13"/>
<dbReference type="PANTHER" id="PTHR43195:SF1">
    <property type="entry name" value="FI06132P-RELATED"/>
    <property type="match status" value="1"/>
</dbReference>
<evidence type="ECO:0000313" key="13">
    <source>
        <dbReference type="EMBL" id="MDF0593117.1"/>
    </source>
</evidence>
<evidence type="ECO:0000259" key="12">
    <source>
        <dbReference type="SMART" id="SM00861"/>
    </source>
</evidence>
<dbReference type="Pfam" id="PF02779">
    <property type="entry name" value="Transket_pyr"/>
    <property type="match status" value="1"/>
</dbReference>
<comment type="caution">
    <text evidence="13">The sequence shown here is derived from an EMBL/GenBank/DDBJ whole genome shotgun (WGS) entry which is preliminary data.</text>
</comment>
<dbReference type="SMART" id="SM00861">
    <property type="entry name" value="Transket_pyr"/>
    <property type="match status" value="1"/>
</dbReference>
<dbReference type="InterPro" id="IPR009014">
    <property type="entry name" value="Transketo_C/PFOR_II"/>
</dbReference>
<gene>
    <name evidence="13" type="ORF">P0O24_05915</name>
</gene>
<evidence type="ECO:0000256" key="7">
    <source>
        <dbReference type="ARBA" id="ARBA00022679"/>
    </source>
</evidence>
<dbReference type="PANTHER" id="PTHR43195">
    <property type="entry name" value="TRANSKETOLASE"/>
    <property type="match status" value="1"/>
</dbReference>
<dbReference type="EMBL" id="JARFPL010000014">
    <property type="protein sequence ID" value="MDF0593117.1"/>
    <property type="molecule type" value="Genomic_DNA"/>
</dbReference>
<accession>A0ABT5XEL0</accession>
<dbReference type="InterPro" id="IPR029061">
    <property type="entry name" value="THDP-binding"/>
</dbReference>
<dbReference type="Pfam" id="PF00456">
    <property type="entry name" value="Transketolase_N"/>
    <property type="match status" value="1"/>
</dbReference>
<keyword evidence="8" id="KW-0479">Metal-binding</keyword>
<evidence type="ECO:0000256" key="10">
    <source>
        <dbReference type="ARBA" id="ARBA00022842"/>
    </source>
</evidence>
<dbReference type="GO" id="GO:0004802">
    <property type="term" value="F:transketolase activity"/>
    <property type="evidence" value="ECO:0007669"/>
    <property type="project" value="UniProtKB-EC"/>
</dbReference>
<evidence type="ECO:0000256" key="9">
    <source>
        <dbReference type="ARBA" id="ARBA00022837"/>
    </source>
</evidence>
<evidence type="ECO:0000256" key="5">
    <source>
        <dbReference type="ARBA" id="ARBA00007131"/>
    </source>
</evidence>
<evidence type="ECO:0000256" key="6">
    <source>
        <dbReference type="ARBA" id="ARBA00011738"/>
    </source>
</evidence>
<proteinExistence type="inferred from homology"/>
<dbReference type="InterPro" id="IPR005475">
    <property type="entry name" value="Transketolase-like_Pyr-bd"/>
</dbReference>
<keyword evidence="11" id="KW-1133">Transmembrane helix</keyword>
<feature type="domain" description="Transketolase-like pyrimidine-binding" evidence="12">
    <location>
        <begin position="293"/>
        <end position="456"/>
    </location>
</feature>
<dbReference type="InterPro" id="IPR051424">
    <property type="entry name" value="Transketolase-like"/>
</dbReference>
<protein>
    <submittedName>
        <fullName evidence="13">Transketolase</fullName>
        <ecNumber evidence="13">2.2.1.1</ecNumber>
    </submittedName>
</protein>
<dbReference type="InterPro" id="IPR033248">
    <property type="entry name" value="Transketolase_C"/>
</dbReference>
<comment type="cofactor">
    <cofactor evidence="2">
        <name>Mn(2+)</name>
        <dbReference type="ChEBI" id="CHEBI:29035"/>
    </cofactor>
</comment>
<evidence type="ECO:0000256" key="11">
    <source>
        <dbReference type="SAM" id="Phobius"/>
    </source>
</evidence>
<dbReference type="CDD" id="cd07033">
    <property type="entry name" value="TPP_PYR_DXS_TK_like"/>
    <property type="match status" value="1"/>
</dbReference>
<feature type="transmembrane region" description="Helical" evidence="11">
    <location>
        <begin position="347"/>
        <end position="370"/>
    </location>
</feature>
<keyword evidence="11" id="KW-0812">Transmembrane</keyword>
<reference evidence="13 14" key="1">
    <citation type="submission" date="2023-03" db="EMBL/GenBank/DDBJ databases">
        <title>Whole genome sequencing of Methanotrichaceae archaeon M04Ac.</title>
        <authorList>
            <person name="Khomyakova M.A."/>
            <person name="Merkel A.Y."/>
            <person name="Slobodkin A.I."/>
        </authorList>
    </citation>
    <scope>NUCLEOTIDE SEQUENCE [LARGE SCALE GENOMIC DNA]</scope>
    <source>
        <strain evidence="13 14">M04Ac</strain>
    </source>
</reference>
<dbReference type="CDD" id="cd02012">
    <property type="entry name" value="TPP_TK"/>
    <property type="match status" value="1"/>
</dbReference>
<keyword evidence="10" id="KW-0460">Magnesium</keyword>
<evidence type="ECO:0000256" key="4">
    <source>
        <dbReference type="ARBA" id="ARBA00001964"/>
    </source>
</evidence>
<comment type="subunit">
    <text evidence="6">Homodimer.</text>
</comment>
<dbReference type="Pfam" id="PF02780">
    <property type="entry name" value="Transketolase_C"/>
    <property type="match status" value="1"/>
</dbReference>
<organism evidence="13 14">
    <name type="scientific">Candidatus Methanocrinis alkalitolerans</name>
    <dbReference type="NCBI Taxonomy" id="3033395"/>
    <lineage>
        <taxon>Archaea</taxon>
        <taxon>Methanobacteriati</taxon>
        <taxon>Methanobacteriota</taxon>
        <taxon>Stenosarchaea group</taxon>
        <taxon>Methanomicrobia</taxon>
        <taxon>Methanotrichales</taxon>
        <taxon>Methanotrichaceae</taxon>
        <taxon>Methanocrinis</taxon>
    </lineage>
</organism>
<dbReference type="Gene3D" id="3.40.50.920">
    <property type="match status" value="1"/>
</dbReference>
<dbReference type="InterPro" id="IPR005474">
    <property type="entry name" value="Transketolase_N"/>
</dbReference>
<comment type="cofactor">
    <cofactor evidence="4">
        <name>thiamine diphosphate</name>
        <dbReference type="ChEBI" id="CHEBI:58937"/>
    </cofactor>
</comment>
<evidence type="ECO:0000256" key="1">
    <source>
        <dbReference type="ARBA" id="ARBA00001913"/>
    </source>
</evidence>
<evidence type="ECO:0000256" key="3">
    <source>
        <dbReference type="ARBA" id="ARBA00001946"/>
    </source>
</evidence>
<dbReference type="SUPFAM" id="SSF52518">
    <property type="entry name" value="Thiamin diphosphate-binding fold (THDP-binding)"/>
    <property type="match status" value="2"/>
</dbReference>
<dbReference type="Gene3D" id="3.40.50.970">
    <property type="match status" value="2"/>
</dbReference>
<dbReference type="RefSeq" id="WP_316968823.1">
    <property type="nucleotide sequence ID" value="NZ_JARFPL010000014.1"/>
</dbReference>
<keyword evidence="9" id="KW-0106">Calcium</keyword>
<dbReference type="SUPFAM" id="SSF52922">
    <property type="entry name" value="TK C-terminal domain-like"/>
    <property type="match status" value="1"/>
</dbReference>